<dbReference type="InterPro" id="IPR051407">
    <property type="entry name" value="Bact_OM_lipoprot/Surf_antigen"/>
</dbReference>
<evidence type="ECO:0000256" key="1">
    <source>
        <dbReference type="ARBA" id="ARBA00004370"/>
    </source>
</evidence>
<organism evidence="4 5">
    <name type="scientific">Thiobacillus denitrificans</name>
    <dbReference type="NCBI Taxonomy" id="36861"/>
    <lineage>
        <taxon>Bacteria</taxon>
        <taxon>Pseudomonadati</taxon>
        <taxon>Pseudomonadota</taxon>
        <taxon>Betaproteobacteria</taxon>
        <taxon>Nitrosomonadales</taxon>
        <taxon>Thiobacillaceae</taxon>
        <taxon>Thiobacillus</taxon>
    </lineage>
</organism>
<sequence length="180" mass="18616">MNKSMLTGVIAGAIAVTAIGGVAGYKALNPEPEFAEVLAAKPVTETTKTPKEICDDVAVNEQAPVKDPNRIAGTAIGAVAGGLLGSQVGGGSGRTLATVAGAAGGGYAGNRVQKNMQEKNTVSRTERRCKTVYESHTQTIGYDVRYRLGEEEGQVRMDHQPGARIAVKNGQLQLDAPAAP</sequence>
<evidence type="ECO:0000259" key="3">
    <source>
        <dbReference type="Pfam" id="PF05433"/>
    </source>
</evidence>
<gene>
    <name evidence="4" type="ORF">ABW22_10720</name>
</gene>
<dbReference type="PATRIC" id="fig|36861.3.peg.1811"/>
<dbReference type="InterPro" id="IPR008816">
    <property type="entry name" value="Gly_zipper_2TM_dom"/>
</dbReference>
<comment type="caution">
    <text evidence="4">The sequence shown here is derived from an EMBL/GenBank/DDBJ whole genome shotgun (WGS) entry which is preliminary data.</text>
</comment>
<dbReference type="PANTHER" id="PTHR35603">
    <property type="match status" value="1"/>
</dbReference>
<reference evidence="4 5" key="1">
    <citation type="journal article" date="2015" name="Appl. Environ. Microbiol.">
        <title>Aerobic and Anaerobic Thiosulfate Oxidation by a Cold-Adapted, Subglacial Chemoautotroph.</title>
        <authorList>
            <person name="Harrold Z.R."/>
            <person name="Skidmore M.L."/>
            <person name="Hamilton T.L."/>
            <person name="Desch L."/>
            <person name="Amada K."/>
            <person name="van Gelder W."/>
            <person name="Glover K."/>
            <person name="Roden E.E."/>
            <person name="Boyd E.S."/>
        </authorList>
    </citation>
    <scope>NUCLEOTIDE SEQUENCE [LARGE SCALE GENOMIC DNA]</scope>
    <source>
        <strain evidence="4 5">RG</strain>
    </source>
</reference>
<dbReference type="PANTHER" id="PTHR35603:SF2">
    <property type="entry name" value="OUTER MEMBRANE LIPOPROTEIN"/>
    <property type="match status" value="1"/>
</dbReference>
<dbReference type="GO" id="GO:0019867">
    <property type="term" value="C:outer membrane"/>
    <property type="evidence" value="ECO:0007669"/>
    <property type="project" value="InterPro"/>
</dbReference>
<accession>A0A125BCI5</accession>
<dbReference type="Pfam" id="PF05433">
    <property type="entry name" value="Rick_17kDa_Anti"/>
    <property type="match status" value="1"/>
</dbReference>
<dbReference type="RefSeq" id="WP_059756110.1">
    <property type="nucleotide sequence ID" value="NZ_LDUG01000025.1"/>
</dbReference>
<evidence type="ECO:0000313" key="4">
    <source>
        <dbReference type="EMBL" id="KVW95613.1"/>
    </source>
</evidence>
<evidence type="ECO:0000313" key="5">
    <source>
        <dbReference type="Proteomes" id="UP000064243"/>
    </source>
</evidence>
<evidence type="ECO:0000256" key="2">
    <source>
        <dbReference type="ARBA" id="ARBA00023136"/>
    </source>
</evidence>
<proteinExistence type="predicted"/>
<keyword evidence="2" id="KW-0472">Membrane</keyword>
<dbReference type="STRING" id="1123392.GCA_000376425_00623"/>
<comment type="subcellular location">
    <subcellularLocation>
        <location evidence="1">Membrane</location>
    </subcellularLocation>
</comment>
<dbReference type="EMBL" id="LDUG01000025">
    <property type="protein sequence ID" value="KVW95613.1"/>
    <property type="molecule type" value="Genomic_DNA"/>
</dbReference>
<dbReference type="AlphaFoldDB" id="A0A125BCI5"/>
<dbReference type="Proteomes" id="UP000064243">
    <property type="component" value="Unassembled WGS sequence"/>
</dbReference>
<dbReference type="NCBIfam" id="NF008437">
    <property type="entry name" value="PRK11280.1"/>
    <property type="match status" value="1"/>
</dbReference>
<name>A0A125BCI5_THIDE</name>
<protein>
    <recommendedName>
        <fullName evidence="3">Glycine zipper 2TM domain-containing protein</fullName>
    </recommendedName>
</protein>
<feature type="domain" description="Glycine zipper 2TM" evidence="3">
    <location>
        <begin position="72"/>
        <end position="112"/>
    </location>
</feature>
<keyword evidence="5" id="KW-1185">Reference proteome</keyword>